<evidence type="ECO:0000313" key="2">
    <source>
        <dbReference type="Proteomes" id="UP000183365"/>
    </source>
</evidence>
<accession>A0A1L0CQL2</accession>
<keyword evidence="2" id="KW-1185">Reference proteome</keyword>
<gene>
    <name evidence="1" type="ORF">HGUI_03485</name>
</gene>
<organism evidence="1 2">
    <name type="scientific">Hanseniaspora guilliermondii</name>
    <dbReference type="NCBI Taxonomy" id="56406"/>
    <lineage>
        <taxon>Eukaryota</taxon>
        <taxon>Fungi</taxon>
        <taxon>Dikarya</taxon>
        <taxon>Ascomycota</taxon>
        <taxon>Saccharomycotina</taxon>
        <taxon>Saccharomycetes</taxon>
        <taxon>Saccharomycodales</taxon>
        <taxon>Saccharomycodaceae</taxon>
        <taxon>Hanseniaspora</taxon>
    </lineage>
</organism>
<protein>
    <submittedName>
        <fullName evidence="1">Uncharacterized protein</fullName>
    </submittedName>
</protein>
<dbReference type="VEuPathDB" id="FungiDB:HGUI_03485"/>
<reference evidence="2" key="1">
    <citation type="submission" date="2016-11" db="EMBL/GenBank/DDBJ databases">
        <authorList>
            <person name="Guldener U."/>
        </authorList>
    </citation>
    <scope>NUCLEOTIDE SEQUENCE [LARGE SCALE GENOMIC DNA]</scope>
</reference>
<evidence type="ECO:0000313" key="1">
    <source>
        <dbReference type="EMBL" id="SGZ41285.1"/>
    </source>
</evidence>
<dbReference type="OrthoDB" id="3972579at2759"/>
<name>A0A1L0CQL2_9ASCO</name>
<dbReference type="EMBL" id="FQNF01000091">
    <property type="protein sequence ID" value="SGZ41285.1"/>
    <property type="molecule type" value="Genomic_DNA"/>
</dbReference>
<dbReference type="AlphaFoldDB" id="A0A1L0CQL2"/>
<dbReference type="Proteomes" id="UP000183365">
    <property type="component" value="Unassembled WGS sequence"/>
</dbReference>
<sequence length="766" mass="88128">MTETVVLESYSKINNLTSNKKRHSFRKFFQWNSEKYNKNDETVEKINSIYKANNSTTLESKKTKKLKKFLSFSRKNKQHFNDAVTDDYEIVKDNSIRFSLKRTLSRLKNKKNNTFDTKEFKLSSDDINLDNKDALECYNKFKSNHSIKTKNYDVPPSLKSLDFNNKVNTVDNMNLKRRGSLNKKKTILGIGGDNPSTNLDPFSPLIEDTNTLLEPFENIEFEKDDAFDKENAISFPKLSSINNTRQLEEFTKEVKNPNRFAEENLQMLLSGSCEKNFANLETNIDVSVSSNFNEDKVISITDIEQSPQSSDAIHPCTLSNDEINSSETLKETETFTNYEELPKQENIPDNPEEDVNVKCLAIPTFRDDNVIALNDYIKGHKLGKLTQLEILEHLQKEKINESELIDKIKDTFDDFRNPSFYNENTDDDCHFYSCNDSYDHSSVNQTIRSIGASKNKDSSKLKFNLLSEVFYYDNNVESKGSKNLSILETAKKELNTEKVTNPLLQFKDDENLMLNSNSTDVSPLDSNNVLDLSQLDNIKHLLSIGSRNNDKIKITNNNHFTYNWGSSDLYENSDLTIDTIKKIAMNLSSDEALEHLSQFNFPYKMQMCTDLQVDSCLADVESLGSPNLTLPDYNDVLPNGYFPEISTGLENHEIKSSGDTMAELNEDFIKLSPQAKEEETASIRSILKKKVNQNESIELQSLFNLTKDDDFTVEMPQMPDSNLQKMRIDQLKRFYTTDFYPDLENDEDYVRSLRSTQSKYNTDLYV</sequence>
<proteinExistence type="predicted"/>